<organism evidence="2 3">
    <name type="scientific">Methanococcoides seepicolus</name>
    <dbReference type="NCBI Taxonomy" id="2828780"/>
    <lineage>
        <taxon>Archaea</taxon>
        <taxon>Methanobacteriati</taxon>
        <taxon>Methanobacteriota</taxon>
        <taxon>Stenosarchaea group</taxon>
        <taxon>Methanomicrobia</taxon>
        <taxon>Methanosarcinales</taxon>
        <taxon>Methanosarcinaceae</taxon>
        <taxon>Methanococcoides</taxon>
    </lineage>
</organism>
<evidence type="ECO:0000256" key="1">
    <source>
        <dbReference type="SAM" id="Phobius"/>
    </source>
</evidence>
<reference evidence="2" key="1">
    <citation type="journal article" date="2021" name="mSystems">
        <title>Bacteria and Archaea Synergistically Convert Glycine Betaine to Biogenic Methane in the Formosa Cold Seep of the South China Sea.</title>
        <authorList>
            <person name="Li L."/>
            <person name="Zhang W."/>
            <person name="Zhang S."/>
            <person name="Song L."/>
            <person name="Sun Q."/>
            <person name="Zhang H."/>
            <person name="Xiang H."/>
            <person name="Dong X."/>
        </authorList>
    </citation>
    <scope>NUCLEOTIDE SEQUENCE</scope>
    <source>
        <strain evidence="2">LLY</strain>
    </source>
</reference>
<comment type="caution">
    <text evidence="2">The sequence shown here is derived from an EMBL/GenBank/DDBJ whole genome shotgun (WGS) entry which is preliminary data.</text>
</comment>
<gene>
    <name evidence="2" type="ORF">KDK67_12945</name>
</gene>
<protein>
    <submittedName>
        <fullName evidence="2">Uncharacterized protein</fullName>
    </submittedName>
</protein>
<dbReference type="AlphaFoldDB" id="A0A9E4ZH87"/>
<proteinExistence type="predicted"/>
<reference evidence="2" key="2">
    <citation type="submission" date="2021-04" db="EMBL/GenBank/DDBJ databases">
        <authorList>
            <person name="Dong X."/>
        </authorList>
    </citation>
    <scope>NUCLEOTIDE SEQUENCE</scope>
    <source>
        <strain evidence="2">LLY</strain>
    </source>
</reference>
<evidence type="ECO:0000313" key="2">
    <source>
        <dbReference type="EMBL" id="MCM1987870.1"/>
    </source>
</evidence>
<feature type="transmembrane region" description="Helical" evidence="1">
    <location>
        <begin position="293"/>
        <end position="312"/>
    </location>
</feature>
<keyword evidence="3" id="KW-1185">Reference proteome</keyword>
<keyword evidence="1" id="KW-0472">Membrane</keyword>
<dbReference type="Proteomes" id="UP001056766">
    <property type="component" value="Unassembled WGS sequence"/>
</dbReference>
<keyword evidence="1" id="KW-1133">Transmembrane helix</keyword>
<accession>A0A9E4ZH87</accession>
<name>A0A9E4ZH87_9EURY</name>
<dbReference type="EMBL" id="JAGSOI010000084">
    <property type="protein sequence ID" value="MCM1987870.1"/>
    <property type="molecule type" value="Genomic_DNA"/>
</dbReference>
<keyword evidence="1" id="KW-0812">Transmembrane</keyword>
<evidence type="ECO:0000313" key="3">
    <source>
        <dbReference type="Proteomes" id="UP001056766"/>
    </source>
</evidence>
<sequence length="316" mass="36385">MKLSKIILFSIVIMMSTCFVVAAEQLSEYEASKIGSSYAYEGEICEAYGPYEYNNNYYYICSIFEGDALNAEIVIDASTGNVVTSESVSKYIIKHDLALSYLFDEESYYLNIDNTDIYRQNVNTFKDYYDFWIEIRDSANTVEQKQNAQEAADISQDIMIKYEDKVEVNEKIIEIQNKIKSGGTLENAKDIIEAEEAAYYTEKQYLAEIGNAIEITPVIYDKILTSNYRYGIPEEDWKAYKNDDITFLKRESDTAKSDIAYWESMQDSLDSESQLYYEAMMDRIQENEKSNTIPSFTLGLSVLVISVVGIFLRRKN</sequence>
<dbReference type="RefSeq" id="WP_250869235.1">
    <property type="nucleotide sequence ID" value="NZ_JAGSOI010000084.1"/>
</dbReference>